<evidence type="ECO:0000256" key="3">
    <source>
        <dbReference type="ARBA" id="ARBA00022598"/>
    </source>
</evidence>
<dbReference type="GO" id="GO:0005737">
    <property type="term" value="C:cytoplasm"/>
    <property type="evidence" value="ECO:0007669"/>
    <property type="project" value="InterPro"/>
</dbReference>
<feature type="binding site" evidence="7">
    <location>
        <position position="174"/>
    </location>
    <ligand>
        <name>L-glutamine</name>
        <dbReference type="ChEBI" id="CHEBI:58359"/>
    </ligand>
</feature>
<dbReference type="InterPro" id="IPR036526">
    <property type="entry name" value="C-N_Hydrolase_sf"/>
</dbReference>
<dbReference type="Gene3D" id="3.60.110.10">
    <property type="entry name" value="Carbon-nitrogen hydrolase"/>
    <property type="match status" value="1"/>
</dbReference>
<dbReference type="GO" id="GO:0003952">
    <property type="term" value="F:NAD+ synthase (glutamine-hydrolyzing) activity"/>
    <property type="evidence" value="ECO:0007669"/>
    <property type="project" value="UniProtKB-UniRule"/>
</dbReference>
<dbReference type="CDD" id="cd07570">
    <property type="entry name" value="GAT_Gln-NAD-synth"/>
    <property type="match status" value="1"/>
</dbReference>
<dbReference type="NCBIfam" id="TIGR00552">
    <property type="entry name" value="nadE"/>
    <property type="match status" value="1"/>
</dbReference>
<evidence type="ECO:0000256" key="5">
    <source>
        <dbReference type="ARBA" id="ARBA00022840"/>
    </source>
</evidence>
<reference evidence="11 13" key="1">
    <citation type="submission" date="2015-11" db="EMBL/GenBank/DDBJ databases">
        <title>Genomic analysis of 38 Legionella species identifies large and diverse effector repertoires.</title>
        <authorList>
            <person name="Burstein D."/>
            <person name="Amaro F."/>
            <person name="Zusman T."/>
            <person name="Lifshitz Z."/>
            <person name="Cohen O."/>
            <person name="Gilbert J.A."/>
            <person name="Pupko T."/>
            <person name="Shuman H.A."/>
            <person name="Segal G."/>
        </authorList>
    </citation>
    <scope>NUCLEOTIDE SEQUENCE [LARGE SCALE GENOMIC DNA]</scope>
    <source>
        <strain evidence="11 13">ORW</strain>
    </source>
</reference>
<dbReference type="EC" id="6.3.5.1" evidence="7 8"/>
<organism evidence="11 13">
    <name type="scientific">Legionella cherrii</name>
    <dbReference type="NCBI Taxonomy" id="28084"/>
    <lineage>
        <taxon>Bacteria</taxon>
        <taxon>Pseudomonadati</taxon>
        <taxon>Pseudomonadota</taxon>
        <taxon>Gammaproteobacteria</taxon>
        <taxon>Legionellales</taxon>
        <taxon>Legionellaceae</taxon>
        <taxon>Legionella</taxon>
    </lineage>
</organism>
<evidence type="ECO:0000256" key="8">
    <source>
        <dbReference type="PIRNR" id="PIRNR006630"/>
    </source>
</evidence>
<evidence type="ECO:0000256" key="7">
    <source>
        <dbReference type="HAMAP-Rule" id="MF_02090"/>
    </source>
</evidence>
<comment type="function">
    <text evidence="7">Catalyzes the ATP-dependent amidation of deamido-NAD to form NAD. Uses L-glutamine as a nitrogen source.</text>
</comment>
<dbReference type="GO" id="GO:0005524">
    <property type="term" value="F:ATP binding"/>
    <property type="evidence" value="ECO:0007669"/>
    <property type="project" value="UniProtKB-UniRule"/>
</dbReference>
<feature type="binding site" evidence="7">
    <location>
        <position position="366"/>
    </location>
    <ligand>
        <name>deamido-NAD(+)</name>
        <dbReference type="ChEBI" id="CHEBI:58437"/>
        <note>ligand shared between two neighboring subunits</note>
    </ligand>
</feature>
<proteinExistence type="inferred from homology"/>
<comment type="catalytic activity">
    <reaction evidence="7 8">
        <text>deamido-NAD(+) + L-glutamine + ATP + H2O = L-glutamate + AMP + diphosphate + NAD(+) + H(+)</text>
        <dbReference type="Rhea" id="RHEA:24384"/>
        <dbReference type="ChEBI" id="CHEBI:15377"/>
        <dbReference type="ChEBI" id="CHEBI:15378"/>
        <dbReference type="ChEBI" id="CHEBI:29985"/>
        <dbReference type="ChEBI" id="CHEBI:30616"/>
        <dbReference type="ChEBI" id="CHEBI:33019"/>
        <dbReference type="ChEBI" id="CHEBI:57540"/>
        <dbReference type="ChEBI" id="CHEBI:58359"/>
        <dbReference type="ChEBI" id="CHEBI:58437"/>
        <dbReference type="ChEBI" id="CHEBI:456215"/>
        <dbReference type="EC" id="6.3.5.1"/>
    </reaction>
</comment>
<keyword evidence="3 7" id="KW-0436">Ligase</keyword>
<dbReference type="Proteomes" id="UP000277577">
    <property type="component" value="Chromosome"/>
</dbReference>
<dbReference type="NCBIfam" id="NF010588">
    <property type="entry name" value="PRK13981.1"/>
    <property type="match status" value="1"/>
</dbReference>
<dbReference type="EMBL" id="LR134173">
    <property type="protein sequence ID" value="VEB36266.1"/>
    <property type="molecule type" value="Genomic_DNA"/>
</dbReference>
<dbReference type="PROSITE" id="PS50263">
    <property type="entry name" value="CN_HYDROLASE"/>
    <property type="match status" value="1"/>
</dbReference>
<dbReference type="InterPro" id="IPR022310">
    <property type="entry name" value="NAD/GMP_synthase"/>
</dbReference>
<evidence type="ECO:0000256" key="1">
    <source>
        <dbReference type="ARBA" id="ARBA00005188"/>
    </source>
</evidence>
<feature type="active site" description="For glutaminase activity" evidence="7">
    <location>
        <position position="111"/>
    </location>
</feature>
<dbReference type="GO" id="GO:0009435">
    <property type="term" value="P:NAD+ biosynthetic process"/>
    <property type="evidence" value="ECO:0007669"/>
    <property type="project" value="UniProtKB-UniRule"/>
</dbReference>
<dbReference type="SUPFAM" id="SSF56317">
    <property type="entry name" value="Carbon-nitrogen hydrolase"/>
    <property type="match status" value="1"/>
</dbReference>
<comment type="pathway">
    <text evidence="1 7 8">Cofactor biosynthesis; NAD(+) biosynthesis; NAD(+) from deamido-NAD(+) (L-Gln route): step 1/1.</text>
</comment>
<reference evidence="12 14" key="2">
    <citation type="submission" date="2018-12" db="EMBL/GenBank/DDBJ databases">
        <authorList>
            <consortium name="Pathogen Informatics"/>
        </authorList>
    </citation>
    <scope>NUCLEOTIDE SEQUENCE [LARGE SCALE GENOMIC DNA]</scope>
    <source>
        <strain evidence="12 14">NCTC11976</strain>
    </source>
</reference>
<evidence type="ECO:0000256" key="4">
    <source>
        <dbReference type="ARBA" id="ARBA00022741"/>
    </source>
</evidence>
<dbReference type="Pfam" id="PF00795">
    <property type="entry name" value="CN_hydrolase"/>
    <property type="match status" value="1"/>
</dbReference>
<evidence type="ECO:0000256" key="2">
    <source>
        <dbReference type="ARBA" id="ARBA00007145"/>
    </source>
</evidence>
<name>A0A0W0S6M7_9GAMM</name>
<dbReference type="PIRSF" id="PIRSF006630">
    <property type="entry name" value="NADS_GAT"/>
    <property type="match status" value="1"/>
</dbReference>
<keyword evidence="5 7" id="KW-0067">ATP-binding</keyword>
<dbReference type="UniPathway" id="UPA00253">
    <property type="reaction ID" value="UER00334"/>
</dbReference>
<evidence type="ECO:0000313" key="13">
    <source>
        <dbReference type="Proteomes" id="UP000054921"/>
    </source>
</evidence>
<keyword evidence="4 7" id="KW-0547">Nucleotide-binding</keyword>
<evidence type="ECO:0000313" key="12">
    <source>
        <dbReference type="EMBL" id="VEB36266.1"/>
    </source>
</evidence>
<evidence type="ECO:0000313" key="14">
    <source>
        <dbReference type="Proteomes" id="UP000277577"/>
    </source>
</evidence>
<dbReference type="PATRIC" id="fig|28084.5.peg.1061"/>
<keyword evidence="14" id="KW-1185">Reference proteome</keyword>
<dbReference type="OrthoDB" id="9760188at2"/>
<dbReference type="InterPro" id="IPR003694">
    <property type="entry name" value="NAD_synthase"/>
</dbReference>
<dbReference type="CDD" id="cd00553">
    <property type="entry name" value="NAD_synthase"/>
    <property type="match status" value="1"/>
</dbReference>
<dbReference type="PANTHER" id="PTHR23090:SF9">
    <property type="entry name" value="GLUTAMINE-DEPENDENT NAD(+) SYNTHETASE"/>
    <property type="match status" value="1"/>
</dbReference>
<dbReference type="SUPFAM" id="SSF52402">
    <property type="entry name" value="Adenine nucleotide alpha hydrolases-like"/>
    <property type="match status" value="1"/>
</dbReference>
<keyword evidence="6 7" id="KW-0520">NAD</keyword>
<dbReference type="GO" id="GO:0004359">
    <property type="term" value="F:glutaminase activity"/>
    <property type="evidence" value="ECO:0007669"/>
    <property type="project" value="InterPro"/>
</dbReference>
<gene>
    <name evidence="7 11" type="primary">nadE</name>
    <name evidence="11" type="ORF">Lche_0982</name>
    <name evidence="12" type="ORF">NCTC11976_01622</name>
</gene>
<feature type="binding site" evidence="7">
    <location>
        <position position="390"/>
    </location>
    <ligand>
        <name>ATP</name>
        <dbReference type="ChEBI" id="CHEBI:30616"/>
    </ligand>
</feature>
<evidence type="ECO:0000256" key="9">
    <source>
        <dbReference type="RuleBase" id="RU003811"/>
    </source>
</evidence>
<dbReference type="Gene3D" id="3.40.50.620">
    <property type="entry name" value="HUPs"/>
    <property type="match status" value="1"/>
</dbReference>
<comment type="similarity">
    <text evidence="2 7 8">In the C-terminal section; belongs to the NAD synthetase family.</text>
</comment>
<sequence length="532" mass="59312">MQNKLTVLMAQINPTVGALASNRDKIIEVIKNKQADHHVILFPELALTGYPPEDLLFRKEFQQAVTEHLKQIQEATKDCYVLVGHPSRDKQRLYNSVSIFYQGQKIAEYHKQNLPNYEIFDEARYFTPGKKNPCLLEINNSKVGVIICEDLWHPGPAEDLIEHGISVLLILNASPFDYSKYPKREALLKSYAKRGISIIYVNQIGGQDELLFDGQSLAIDSHGGICARSPAFKEDLRTVEIQANQVKGEITPLLDFEPLIYEALVCGTRDYVNKNHFPGVLVGLSGGIDSALTLTVAVDALGAERVHAVLMPSRYTAQMSNEDALTQIKQLDASYSMLSIEPAFDALMTTLEPEFKGLAPDTTEENIQARIRGLLIMALSNKTGKMVLTTSNKSESAVGYATLYGDMAGGFAVLKDVLKTQVYALAHYRNRLSQVIPERVLTRAPSAELRADQTDQDSLPDYAILDAIIVAYMEKYLTPEEIIQQGFAPETVAKVIQLIKRNEYKRRQSAPGIKISPTAFGKDWRYPITNGF</sequence>
<dbReference type="Pfam" id="PF02540">
    <property type="entry name" value="NAD_synthase"/>
    <property type="match status" value="1"/>
</dbReference>
<feature type="active site" description="Nucleophile; for glutaminase activity" evidence="7">
    <location>
        <position position="148"/>
    </location>
</feature>
<comment type="similarity">
    <text evidence="9">Belongs to the NAD synthetase family.</text>
</comment>
<dbReference type="EMBL" id="LNXW01000013">
    <property type="protein sequence ID" value="KTC78962.1"/>
    <property type="molecule type" value="Genomic_DNA"/>
</dbReference>
<feature type="binding site" evidence="7">
    <location>
        <position position="180"/>
    </location>
    <ligand>
        <name>L-glutamine</name>
        <dbReference type="ChEBI" id="CHEBI:58359"/>
    </ligand>
</feature>
<accession>A0A0W0S6M7</accession>
<dbReference type="InterPro" id="IPR014729">
    <property type="entry name" value="Rossmann-like_a/b/a_fold"/>
</dbReference>
<evidence type="ECO:0000313" key="11">
    <source>
        <dbReference type="EMBL" id="KTC78962.1"/>
    </source>
</evidence>
<evidence type="ECO:0000256" key="6">
    <source>
        <dbReference type="ARBA" id="ARBA00023027"/>
    </source>
</evidence>
<dbReference type="GO" id="GO:0008795">
    <property type="term" value="F:NAD+ synthase activity"/>
    <property type="evidence" value="ECO:0007669"/>
    <property type="project" value="UniProtKB-UniRule"/>
</dbReference>
<dbReference type="PANTHER" id="PTHR23090">
    <property type="entry name" value="NH 3 /GLUTAMINE-DEPENDENT NAD + SYNTHETASE"/>
    <property type="match status" value="1"/>
</dbReference>
<feature type="binding site" evidence="7">
    <location>
        <position position="505"/>
    </location>
    <ligand>
        <name>deamido-NAD(+)</name>
        <dbReference type="ChEBI" id="CHEBI:58437"/>
        <note>ligand shared between two neighboring subunits</note>
    </ligand>
</feature>
<dbReference type="InterPro" id="IPR014445">
    <property type="entry name" value="Gln-dep_NAD_synthase"/>
</dbReference>
<dbReference type="FunFam" id="3.40.50.620:FF:000106">
    <property type="entry name" value="Glutamine-dependent NAD(+) synthetase"/>
    <property type="match status" value="1"/>
</dbReference>
<evidence type="ECO:0000259" key="10">
    <source>
        <dbReference type="PROSITE" id="PS50263"/>
    </source>
</evidence>
<feature type="domain" description="CN hydrolase" evidence="10">
    <location>
        <begin position="5"/>
        <end position="243"/>
    </location>
</feature>
<dbReference type="STRING" id="28084.Lche_0982"/>
<feature type="binding site" evidence="7">
    <location>
        <position position="395"/>
    </location>
    <ligand>
        <name>deamido-NAD(+)</name>
        <dbReference type="ChEBI" id="CHEBI:58437"/>
        <note>ligand shared between two neighboring subunits</note>
    </ligand>
</feature>
<dbReference type="Proteomes" id="UP000054921">
    <property type="component" value="Unassembled WGS sequence"/>
</dbReference>
<feature type="binding site" evidence="7">
    <location>
        <position position="117"/>
    </location>
    <ligand>
        <name>L-glutamine</name>
        <dbReference type="ChEBI" id="CHEBI:58359"/>
    </ligand>
</feature>
<dbReference type="HAMAP" id="MF_02090">
    <property type="entry name" value="NadE_glutamine_dep"/>
    <property type="match status" value="1"/>
</dbReference>
<comment type="caution">
    <text evidence="7">Lacks conserved residue(s) required for the propagation of feature annotation.</text>
</comment>
<dbReference type="AlphaFoldDB" id="A0A0W0S6M7"/>
<feature type="active site" description="Proton acceptor; for glutaminase activity" evidence="7">
    <location>
        <position position="44"/>
    </location>
</feature>
<dbReference type="InterPro" id="IPR003010">
    <property type="entry name" value="C-N_Hydrolase"/>
</dbReference>
<protein>
    <recommendedName>
        <fullName evidence="7 8">Glutamine-dependent NAD(+) synthetase</fullName>
        <ecNumber evidence="7 8">6.3.5.1</ecNumber>
    </recommendedName>
    <alternativeName>
        <fullName evidence="7 8">NAD(+) synthase [glutamine-hydrolyzing]</fullName>
    </alternativeName>
</protein>
<dbReference type="RefSeq" id="WP_028382231.1">
    <property type="nucleotide sequence ID" value="NZ_CAAAIT010000002.1"/>
</dbReference>
<feature type="binding site" evidence="7">
    <location>
        <begin position="283"/>
        <end position="290"/>
    </location>
    <ligand>
        <name>ATP</name>
        <dbReference type="ChEBI" id="CHEBI:30616"/>
    </ligand>
</feature>